<dbReference type="KEGG" id="mtm:MYCTH_2306377"/>
<keyword evidence="8" id="KW-1185">Reference proteome</keyword>
<dbReference type="PROSITE" id="PS50179">
    <property type="entry name" value="VHS"/>
    <property type="match status" value="1"/>
</dbReference>
<evidence type="ECO:0008006" key="9">
    <source>
        <dbReference type="Google" id="ProtNLM"/>
    </source>
</evidence>
<dbReference type="OMA" id="YGSVHRQ"/>
<dbReference type="AlphaFoldDB" id="G2QHC9"/>
<evidence type="ECO:0000256" key="3">
    <source>
        <dbReference type="ARBA" id="ARBA00022927"/>
    </source>
</evidence>
<dbReference type="OrthoDB" id="10068368at2759"/>
<reference evidence="7 8" key="1">
    <citation type="journal article" date="2011" name="Nat. Biotechnol.">
        <title>Comparative genomic analysis of the thermophilic biomass-degrading fungi Myceliophthora thermophila and Thielavia terrestris.</title>
        <authorList>
            <person name="Berka R.M."/>
            <person name="Grigoriev I.V."/>
            <person name="Otillar R."/>
            <person name="Salamov A."/>
            <person name="Grimwood J."/>
            <person name="Reid I."/>
            <person name="Ishmael N."/>
            <person name="John T."/>
            <person name="Darmond C."/>
            <person name="Moisan M.-C."/>
            <person name="Henrissat B."/>
            <person name="Coutinho P.M."/>
            <person name="Lombard V."/>
            <person name="Natvig D.O."/>
            <person name="Lindquist E."/>
            <person name="Schmutz J."/>
            <person name="Lucas S."/>
            <person name="Harris P."/>
            <person name="Powlowski J."/>
            <person name="Bellemare A."/>
            <person name="Taylor D."/>
            <person name="Butler G."/>
            <person name="de Vries R.P."/>
            <person name="Allijn I.E."/>
            <person name="van den Brink J."/>
            <person name="Ushinsky S."/>
            <person name="Storms R."/>
            <person name="Powell A.J."/>
            <person name="Paulsen I.T."/>
            <person name="Elbourne L.D.H."/>
            <person name="Baker S.E."/>
            <person name="Magnuson J."/>
            <person name="LaBoissiere S."/>
            <person name="Clutterbuck A.J."/>
            <person name="Martinez D."/>
            <person name="Wogulis M."/>
            <person name="de Leon A.L."/>
            <person name="Rey M.W."/>
            <person name="Tsang A."/>
        </authorList>
    </citation>
    <scope>NUCLEOTIDE SEQUENCE [LARGE SCALE GENOMIC DNA]</scope>
    <source>
        <strain evidence="8">ATCC 42464 / BCRC 31852 / DSM 1799</strain>
    </source>
</reference>
<feature type="compositionally biased region" description="Basic residues" evidence="4">
    <location>
        <begin position="202"/>
        <end position="213"/>
    </location>
</feature>
<dbReference type="InterPro" id="IPR045007">
    <property type="entry name" value="LSB5"/>
</dbReference>
<dbReference type="InterPro" id="IPR038425">
    <property type="entry name" value="GAT_sf"/>
</dbReference>
<dbReference type="GO" id="GO:0043130">
    <property type="term" value="F:ubiquitin binding"/>
    <property type="evidence" value="ECO:0007669"/>
    <property type="project" value="InterPro"/>
</dbReference>
<dbReference type="SUPFAM" id="SSF48464">
    <property type="entry name" value="ENTH/VHS domain"/>
    <property type="match status" value="1"/>
</dbReference>
<dbReference type="GO" id="GO:0006897">
    <property type="term" value="P:endocytosis"/>
    <property type="evidence" value="ECO:0007669"/>
    <property type="project" value="InterPro"/>
</dbReference>
<dbReference type="Proteomes" id="UP000007322">
    <property type="component" value="Chromosome 4"/>
</dbReference>
<sequence length="416" mass="46136">MFSQKKPYSAVTVTIERLTSEAVPIDDLSGIPDLVEVVNLQDTGPSEASRAIRKKLKYGNLHRQLRALTILDGLIQNAGPRFQRSFADEALLERLRFCGTAGLSDPEVKKKCTELFASWAAEYKNTPGMEQVARLYKELPRRKRVVTQEQSKVIKETENPFGEDEEDDDDRPSSAGPSKGHSRTSSQSNPLAKQTYTGYDTKKKKDKKTKKSKPFNLLAEQDKMKTCIADANIAATNLMNVLQTINREKERISENQIAVLRFEACKDLRRKILRYIHNVESEQWLGSLLNANDALVTALMTFEQLDRSIDADSDSDDELAAQAHLYRMATEKAKGKEPSSPTSPPTQALAGMHLGSPSSPARPPPPPRPSAATKPSMLPPRPQAAPDSDVDADTEDDEDDDEDNPFADRNAVSKGE</sequence>
<keyword evidence="2" id="KW-0813">Transport</keyword>
<dbReference type="CDD" id="cd16980">
    <property type="entry name" value="VHS_Lsb5"/>
    <property type="match status" value="1"/>
</dbReference>
<dbReference type="PANTHER" id="PTHR47789">
    <property type="entry name" value="LAS SEVENTEEN-BINDING PROTEIN 5"/>
    <property type="match status" value="1"/>
</dbReference>
<dbReference type="InterPro" id="IPR004152">
    <property type="entry name" value="GAT_dom"/>
</dbReference>
<feature type="domain" description="VHS" evidence="5">
    <location>
        <begin position="18"/>
        <end position="147"/>
    </location>
</feature>
<dbReference type="GO" id="GO:0007034">
    <property type="term" value="P:vacuolar transport"/>
    <property type="evidence" value="ECO:0007669"/>
    <property type="project" value="UniProtKB-ARBA"/>
</dbReference>
<evidence type="ECO:0000256" key="4">
    <source>
        <dbReference type="SAM" id="MobiDB-lite"/>
    </source>
</evidence>
<evidence type="ECO:0000313" key="8">
    <source>
        <dbReference type="Proteomes" id="UP000007322"/>
    </source>
</evidence>
<dbReference type="InParanoid" id="G2QHC9"/>
<dbReference type="SUPFAM" id="SSF89009">
    <property type="entry name" value="GAT-like domain"/>
    <property type="match status" value="1"/>
</dbReference>
<dbReference type="GO" id="GO:0051666">
    <property type="term" value="P:actin cortical patch localization"/>
    <property type="evidence" value="ECO:0007669"/>
    <property type="project" value="TreeGrafter"/>
</dbReference>
<dbReference type="Gene3D" id="1.25.40.90">
    <property type="match status" value="1"/>
</dbReference>
<dbReference type="SMART" id="SM00288">
    <property type="entry name" value="VHS"/>
    <property type="match status" value="1"/>
</dbReference>
<name>G2QHC9_THET4</name>
<dbReference type="InterPro" id="IPR008942">
    <property type="entry name" value="ENTH_VHS"/>
</dbReference>
<dbReference type="CDD" id="cd14232">
    <property type="entry name" value="GAT_LSB5"/>
    <property type="match status" value="1"/>
</dbReference>
<dbReference type="Pfam" id="PF00790">
    <property type="entry name" value="VHS"/>
    <property type="match status" value="1"/>
</dbReference>
<evidence type="ECO:0000313" key="7">
    <source>
        <dbReference type="EMBL" id="AEO58789.1"/>
    </source>
</evidence>
<dbReference type="FunCoup" id="G2QHC9">
    <property type="interactions" value="21"/>
</dbReference>
<dbReference type="GO" id="GO:0007015">
    <property type="term" value="P:actin filament organization"/>
    <property type="evidence" value="ECO:0007669"/>
    <property type="project" value="InterPro"/>
</dbReference>
<evidence type="ECO:0000259" key="5">
    <source>
        <dbReference type="PROSITE" id="PS50179"/>
    </source>
</evidence>
<dbReference type="Gene3D" id="1.20.58.160">
    <property type="match status" value="1"/>
</dbReference>
<evidence type="ECO:0000259" key="6">
    <source>
        <dbReference type="PROSITE" id="PS50909"/>
    </source>
</evidence>
<accession>G2QHC9</accession>
<dbReference type="eggNOG" id="KOG1087">
    <property type="taxonomic scope" value="Eukaryota"/>
</dbReference>
<dbReference type="InterPro" id="IPR002014">
    <property type="entry name" value="VHS_dom"/>
</dbReference>
<dbReference type="GO" id="GO:0035091">
    <property type="term" value="F:phosphatidylinositol binding"/>
    <property type="evidence" value="ECO:0007669"/>
    <property type="project" value="InterPro"/>
</dbReference>
<feature type="region of interest" description="Disordered" evidence="4">
    <location>
        <begin position="330"/>
        <end position="416"/>
    </location>
</feature>
<feature type="compositionally biased region" description="Acidic residues" evidence="4">
    <location>
        <begin position="388"/>
        <end position="405"/>
    </location>
</feature>
<dbReference type="STRING" id="573729.G2QHC9"/>
<gene>
    <name evidence="7" type="ORF">MYCTH_2306377</name>
</gene>
<dbReference type="HOGENOM" id="CLU_036827_0_0_1"/>
<dbReference type="GO" id="GO:0015031">
    <property type="term" value="P:protein transport"/>
    <property type="evidence" value="ECO:0007669"/>
    <property type="project" value="UniProtKB-KW"/>
</dbReference>
<dbReference type="EMBL" id="CP003005">
    <property type="protein sequence ID" value="AEO58789.1"/>
    <property type="molecule type" value="Genomic_DNA"/>
</dbReference>
<dbReference type="PROSITE" id="PS50909">
    <property type="entry name" value="GAT"/>
    <property type="match status" value="1"/>
</dbReference>
<organism evidence="7 8">
    <name type="scientific">Thermothelomyces thermophilus (strain ATCC 42464 / BCRC 31852 / DSM 1799)</name>
    <name type="common">Sporotrichum thermophile</name>
    <dbReference type="NCBI Taxonomy" id="573729"/>
    <lineage>
        <taxon>Eukaryota</taxon>
        <taxon>Fungi</taxon>
        <taxon>Dikarya</taxon>
        <taxon>Ascomycota</taxon>
        <taxon>Pezizomycotina</taxon>
        <taxon>Sordariomycetes</taxon>
        <taxon>Sordariomycetidae</taxon>
        <taxon>Sordariales</taxon>
        <taxon>Chaetomiaceae</taxon>
        <taxon>Thermothelomyces</taxon>
    </lineage>
</organism>
<dbReference type="PANTHER" id="PTHR47789:SF1">
    <property type="entry name" value="LAS SEVENTEEN-BINDING PROTEIN 5"/>
    <property type="match status" value="1"/>
</dbReference>
<protein>
    <recommendedName>
        <fullName evidence="9">VHS domain-containing protein</fullName>
    </recommendedName>
</protein>
<feature type="compositionally biased region" description="Acidic residues" evidence="4">
    <location>
        <begin position="161"/>
        <end position="170"/>
    </location>
</feature>
<dbReference type="GO" id="GO:0030479">
    <property type="term" value="C:actin cortical patch"/>
    <property type="evidence" value="ECO:0007669"/>
    <property type="project" value="TreeGrafter"/>
</dbReference>
<keyword evidence="3" id="KW-0653">Protein transport</keyword>
<comment type="subunit">
    <text evidence="1">Component of the ESCRT-0 complex composed of HSE1 and VPS27.</text>
</comment>
<feature type="compositionally biased region" description="Polar residues" evidence="4">
    <location>
        <begin position="183"/>
        <end position="198"/>
    </location>
</feature>
<feature type="domain" description="GAT" evidence="6">
    <location>
        <begin position="219"/>
        <end position="307"/>
    </location>
</feature>
<dbReference type="VEuPathDB" id="FungiDB:MYCTH_2306377"/>
<feature type="compositionally biased region" description="Pro residues" evidence="4">
    <location>
        <begin position="360"/>
        <end position="369"/>
    </location>
</feature>
<proteinExistence type="predicted"/>
<feature type="region of interest" description="Disordered" evidence="4">
    <location>
        <begin position="146"/>
        <end position="216"/>
    </location>
</feature>
<dbReference type="InterPro" id="IPR044103">
    <property type="entry name" value="GAT_LSB5"/>
</dbReference>
<dbReference type="GeneID" id="11513587"/>
<evidence type="ECO:0000256" key="2">
    <source>
        <dbReference type="ARBA" id="ARBA00022448"/>
    </source>
</evidence>
<evidence type="ECO:0000256" key="1">
    <source>
        <dbReference type="ARBA" id="ARBA00011446"/>
    </source>
</evidence>
<dbReference type="RefSeq" id="XP_003664034.1">
    <property type="nucleotide sequence ID" value="XM_003663986.1"/>
</dbReference>